<feature type="region of interest" description="Disordered" evidence="3">
    <location>
        <begin position="1"/>
        <end position="55"/>
    </location>
</feature>
<dbReference type="PANTHER" id="PTHR37042">
    <property type="entry name" value="OUTER MEMBRANE PROTEIN RV1973"/>
    <property type="match status" value="1"/>
</dbReference>
<evidence type="ECO:0008006" key="7">
    <source>
        <dbReference type="Google" id="ProtNLM"/>
    </source>
</evidence>
<protein>
    <recommendedName>
        <fullName evidence="7">Mammalian cell entry protein</fullName>
    </recommendedName>
</protein>
<evidence type="ECO:0000256" key="4">
    <source>
        <dbReference type="SAM" id="Phobius"/>
    </source>
</evidence>
<evidence type="ECO:0000256" key="3">
    <source>
        <dbReference type="SAM" id="MobiDB-lite"/>
    </source>
</evidence>
<evidence type="ECO:0000313" key="5">
    <source>
        <dbReference type="EMBL" id="RJO78700.1"/>
    </source>
</evidence>
<sequence length="243" mass="25434">MSGSTVSGRNRRKAVRSAGPPVGDPEDTAARKDTVSLGKSAAPVRPAAASSDAVGSGTAVAVLDRPVAEDAASVSDAPPDSPRSRWRVIAGVLAALLVVLLVGGAGFAGYEAHLAGQRNALRADYLQFGKQAAINMTTIRADSVQQDADRVYAMSSGSFRTEFDNLMKDFIGFVTEAKVRSTGQVAEVAVESSDEHSARVLVASLMTVQNAGLDQPQQRVFRMRITIARDGNALSVSGLEFVS</sequence>
<dbReference type="EMBL" id="QZFU01000012">
    <property type="protein sequence ID" value="RJO78700.1"/>
    <property type="molecule type" value="Genomic_DNA"/>
</dbReference>
<comment type="caution">
    <text evidence="5">The sequence shown here is derived from an EMBL/GenBank/DDBJ whole genome shotgun (WGS) entry which is preliminary data.</text>
</comment>
<dbReference type="GO" id="GO:0016020">
    <property type="term" value="C:membrane"/>
    <property type="evidence" value="ECO:0007669"/>
    <property type="project" value="UniProtKB-SubCell"/>
</dbReference>
<feature type="transmembrane region" description="Helical" evidence="4">
    <location>
        <begin position="88"/>
        <end position="110"/>
    </location>
</feature>
<dbReference type="Proteomes" id="UP000266677">
    <property type="component" value="Unassembled WGS sequence"/>
</dbReference>
<dbReference type="AlphaFoldDB" id="A0A3A4KGY8"/>
<keyword evidence="6" id="KW-1185">Reference proteome</keyword>
<comment type="subcellular location">
    <subcellularLocation>
        <location evidence="1">Membrane</location>
    </subcellularLocation>
</comment>
<keyword evidence="4" id="KW-1133">Transmembrane helix</keyword>
<accession>A0A3A4KGY8</accession>
<organism evidence="5 6">
    <name type="scientific">Nocardia panacis</name>
    <dbReference type="NCBI Taxonomy" id="2340916"/>
    <lineage>
        <taxon>Bacteria</taxon>
        <taxon>Bacillati</taxon>
        <taxon>Actinomycetota</taxon>
        <taxon>Actinomycetes</taxon>
        <taxon>Mycobacteriales</taxon>
        <taxon>Nocardiaceae</taxon>
        <taxon>Nocardia</taxon>
    </lineage>
</organism>
<proteinExistence type="predicted"/>
<reference evidence="5 6" key="1">
    <citation type="submission" date="2018-09" db="EMBL/GenBank/DDBJ databases">
        <title>YIM PH21274 draft genome.</title>
        <authorList>
            <person name="Miao C."/>
        </authorList>
    </citation>
    <scope>NUCLEOTIDE SEQUENCE [LARGE SCALE GENOMIC DNA]</scope>
    <source>
        <strain evidence="5 6">YIM PH 21724</strain>
    </source>
</reference>
<feature type="compositionally biased region" description="Low complexity" evidence="3">
    <location>
        <begin position="40"/>
        <end position="54"/>
    </location>
</feature>
<keyword evidence="4" id="KW-0812">Transmembrane</keyword>
<evidence type="ECO:0000313" key="6">
    <source>
        <dbReference type="Proteomes" id="UP000266677"/>
    </source>
</evidence>
<evidence type="ECO:0000256" key="1">
    <source>
        <dbReference type="ARBA" id="ARBA00004370"/>
    </source>
</evidence>
<evidence type="ECO:0000256" key="2">
    <source>
        <dbReference type="ARBA" id="ARBA00023136"/>
    </source>
</evidence>
<dbReference type="OrthoDB" id="4774723at2"/>
<keyword evidence="2 4" id="KW-0472">Membrane</keyword>
<dbReference type="RefSeq" id="WP_120038091.1">
    <property type="nucleotide sequence ID" value="NZ_QZFU01000012.1"/>
</dbReference>
<gene>
    <name evidence="5" type="ORF">D5S18_03890</name>
</gene>
<name>A0A3A4KGY8_9NOCA</name>
<dbReference type="PANTHER" id="PTHR37042:SF4">
    <property type="entry name" value="OUTER MEMBRANE PROTEIN RV1973"/>
    <property type="match status" value="1"/>
</dbReference>